<dbReference type="EMBL" id="CP036274">
    <property type="protein sequence ID" value="QDU26619.1"/>
    <property type="molecule type" value="Genomic_DNA"/>
</dbReference>
<evidence type="ECO:0000313" key="1">
    <source>
        <dbReference type="EMBL" id="QDU26619.1"/>
    </source>
</evidence>
<protein>
    <recommendedName>
        <fullName evidence="3">Integrase</fullName>
    </recommendedName>
</protein>
<dbReference type="AlphaFoldDB" id="A0A517Y8P4"/>
<accession>A0A517Y8P4</accession>
<dbReference type="KEGG" id="aagg:ETAA8_16990"/>
<name>A0A517Y8P4_9BACT</name>
<keyword evidence="2" id="KW-1185">Reference proteome</keyword>
<organism evidence="1 2">
    <name type="scientific">Anatilimnocola aggregata</name>
    <dbReference type="NCBI Taxonomy" id="2528021"/>
    <lineage>
        <taxon>Bacteria</taxon>
        <taxon>Pseudomonadati</taxon>
        <taxon>Planctomycetota</taxon>
        <taxon>Planctomycetia</taxon>
        <taxon>Pirellulales</taxon>
        <taxon>Pirellulaceae</taxon>
        <taxon>Anatilimnocola</taxon>
    </lineage>
</organism>
<evidence type="ECO:0000313" key="2">
    <source>
        <dbReference type="Proteomes" id="UP000315017"/>
    </source>
</evidence>
<proteinExistence type="predicted"/>
<evidence type="ECO:0008006" key="3">
    <source>
        <dbReference type="Google" id="ProtNLM"/>
    </source>
</evidence>
<dbReference type="Proteomes" id="UP000315017">
    <property type="component" value="Chromosome"/>
</dbReference>
<sequence length="71" mass="8341">MSFGETHMDHVCGENLEHYDKERPHQGIENEFVNDPRRRSVTQPVESIPMCEIRSSARLGWLLKCDWRKSA</sequence>
<reference evidence="1 2" key="1">
    <citation type="submission" date="2019-02" db="EMBL/GenBank/DDBJ databases">
        <title>Deep-cultivation of Planctomycetes and their phenomic and genomic characterization uncovers novel biology.</title>
        <authorList>
            <person name="Wiegand S."/>
            <person name="Jogler M."/>
            <person name="Boedeker C."/>
            <person name="Pinto D."/>
            <person name="Vollmers J."/>
            <person name="Rivas-Marin E."/>
            <person name="Kohn T."/>
            <person name="Peeters S.H."/>
            <person name="Heuer A."/>
            <person name="Rast P."/>
            <person name="Oberbeckmann S."/>
            <person name="Bunk B."/>
            <person name="Jeske O."/>
            <person name="Meyerdierks A."/>
            <person name="Storesund J.E."/>
            <person name="Kallscheuer N."/>
            <person name="Luecker S."/>
            <person name="Lage O.M."/>
            <person name="Pohl T."/>
            <person name="Merkel B.J."/>
            <person name="Hornburger P."/>
            <person name="Mueller R.-W."/>
            <person name="Bruemmer F."/>
            <person name="Labrenz M."/>
            <person name="Spormann A.M."/>
            <person name="Op den Camp H."/>
            <person name="Overmann J."/>
            <person name="Amann R."/>
            <person name="Jetten M.S.M."/>
            <person name="Mascher T."/>
            <person name="Medema M.H."/>
            <person name="Devos D.P."/>
            <person name="Kaster A.-K."/>
            <person name="Ovreas L."/>
            <person name="Rohde M."/>
            <person name="Galperin M.Y."/>
            <person name="Jogler C."/>
        </authorList>
    </citation>
    <scope>NUCLEOTIDE SEQUENCE [LARGE SCALE GENOMIC DNA]</scope>
    <source>
        <strain evidence="1 2">ETA_A8</strain>
    </source>
</reference>
<gene>
    <name evidence="1" type="ORF">ETAA8_16990</name>
</gene>